<dbReference type="PANTHER" id="PTHR19924:SF26">
    <property type="entry name" value="U3 SMALL NUCLEOLAR RNA-ASSOCIATED PROTEIN 15 HOMOLOG"/>
    <property type="match status" value="1"/>
</dbReference>
<dbReference type="OMA" id="ATYQVVH"/>
<feature type="domain" description="U3 small nucleolar RNA-associated protein 15 C-terminal" evidence="9">
    <location>
        <begin position="366"/>
        <end position="508"/>
    </location>
</feature>
<keyword evidence="11" id="KW-1185">Reference proteome</keyword>
<dbReference type="GO" id="GO:0045943">
    <property type="term" value="P:positive regulation of transcription by RNA polymerase I"/>
    <property type="evidence" value="ECO:0007669"/>
    <property type="project" value="TreeGrafter"/>
</dbReference>
<dbReference type="SMART" id="SM00320">
    <property type="entry name" value="WD40"/>
    <property type="match status" value="6"/>
</dbReference>
<dbReference type="InterPro" id="IPR036322">
    <property type="entry name" value="WD40_repeat_dom_sf"/>
</dbReference>
<proteinExistence type="predicted"/>
<comment type="caution">
    <text evidence="10">The sequence shown here is derived from an EMBL/GenBank/DDBJ whole genome shotgun (WGS) entry which is preliminary data.</text>
</comment>
<feature type="repeat" description="WD" evidence="8">
    <location>
        <begin position="127"/>
        <end position="167"/>
    </location>
</feature>
<dbReference type="AlphaFoldDB" id="A0A9Q0MD87"/>
<evidence type="ECO:0000313" key="11">
    <source>
        <dbReference type="Proteomes" id="UP001142055"/>
    </source>
</evidence>
<dbReference type="PROSITE" id="PS00678">
    <property type="entry name" value="WD_REPEATS_1"/>
    <property type="match status" value="1"/>
</dbReference>
<evidence type="ECO:0000259" key="9">
    <source>
        <dbReference type="Pfam" id="PF09384"/>
    </source>
</evidence>
<comment type="function">
    <text evidence="7">Ribosome biogenesis factor. Involved in nucleolar processing of pre-18S ribosomal RNA. Required for optimal pre-ribosomal RNA transcription by RNA polymerase I. Part of the small subunit (SSU) processome, first precursor of the small eukaryotic ribosomal subunit. During the assembly of the SSU processome in the nucleolus, many ribosome biogenesis factors, an RNA chaperone and ribosomal proteins associate with the nascent pre-rRNA and work in concert to generate RNA folding, modifications, rearrangements and cleavage as well as targeted degradation of pre-ribosomal RNA by the RNA exosome.</text>
</comment>
<keyword evidence="6" id="KW-0539">Nucleus</keyword>
<evidence type="ECO:0000256" key="3">
    <source>
        <dbReference type="ARBA" id="ARBA00022552"/>
    </source>
</evidence>
<dbReference type="Pfam" id="PF00400">
    <property type="entry name" value="WD40"/>
    <property type="match status" value="4"/>
</dbReference>
<evidence type="ECO:0000256" key="1">
    <source>
        <dbReference type="ARBA" id="ARBA00004604"/>
    </source>
</evidence>
<gene>
    <name evidence="10" type="ORF">RDWZM_001869</name>
</gene>
<dbReference type="PRINTS" id="PR00320">
    <property type="entry name" value="GPROTEINBRPT"/>
</dbReference>
<keyword evidence="3" id="KW-0698">rRNA processing</keyword>
<name>A0A9Q0MD87_BLOTA</name>
<dbReference type="EMBL" id="JAPWDV010000001">
    <property type="protein sequence ID" value="KAJ6223324.1"/>
    <property type="molecule type" value="Genomic_DNA"/>
</dbReference>
<dbReference type="GO" id="GO:0006364">
    <property type="term" value="P:rRNA processing"/>
    <property type="evidence" value="ECO:0007669"/>
    <property type="project" value="UniProtKB-KW"/>
</dbReference>
<dbReference type="Gene3D" id="2.130.10.10">
    <property type="entry name" value="YVTN repeat-like/Quinoprotein amine dehydrogenase"/>
    <property type="match status" value="2"/>
</dbReference>
<keyword evidence="4 8" id="KW-0853">WD repeat</keyword>
<comment type="subcellular location">
    <subcellularLocation>
        <location evidence="1">Nucleus</location>
        <location evidence="1">Nucleolus</location>
    </subcellularLocation>
</comment>
<evidence type="ECO:0000256" key="4">
    <source>
        <dbReference type="ARBA" id="ARBA00022574"/>
    </source>
</evidence>
<dbReference type="PROSITE" id="PS50294">
    <property type="entry name" value="WD_REPEATS_REGION"/>
    <property type="match status" value="1"/>
</dbReference>
<accession>A0A9Q0MD87</accession>
<evidence type="ECO:0000256" key="6">
    <source>
        <dbReference type="ARBA" id="ARBA00023242"/>
    </source>
</evidence>
<dbReference type="InterPro" id="IPR018983">
    <property type="entry name" value="U3_snoRNA-assocProt_15_C"/>
</dbReference>
<dbReference type="InterPro" id="IPR015943">
    <property type="entry name" value="WD40/YVTN_repeat-like_dom_sf"/>
</dbReference>
<evidence type="ECO:0000256" key="2">
    <source>
        <dbReference type="ARBA" id="ARBA00018260"/>
    </source>
</evidence>
<dbReference type="SUPFAM" id="SSF50978">
    <property type="entry name" value="WD40 repeat-like"/>
    <property type="match status" value="1"/>
</dbReference>
<dbReference type="PROSITE" id="PS50082">
    <property type="entry name" value="WD_REPEATS_2"/>
    <property type="match status" value="3"/>
</dbReference>
<dbReference type="PANTHER" id="PTHR19924">
    <property type="entry name" value="UTP15 U3 SMALL NUCLEOLAR RNA-ASSOCIATED PROTEIN 15 FAMILY MEMBER"/>
    <property type="match status" value="1"/>
</dbReference>
<evidence type="ECO:0000256" key="5">
    <source>
        <dbReference type="ARBA" id="ARBA00022737"/>
    </source>
</evidence>
<dbReference type="InterPro" id="IPR019775">
    <property type="entry name" value="WD40_repeat_CS"/>
</dbReference>
<dbReference type="Pfam" id="PF09384">
    <property type="entry name" value="UTP15_C"/>
    <property type="match status" value="1"/>
</dbReference>
<dbReference type="GO" id="GO:0005730">
    <property type="term" value="C:nucleolus"/>
    <property type="evidence" value="ECO:0007669"/>
    <property type="project" value="UniProtKB-SubCell"/>
</dbReference>
<dbReference type="InterPro" id="IPR020472">
    <property type="entry name" value="WD40_PAC1"/>
</dbReference>
<keyword evidence="5" id="KW-0677">Repeat</keyword>
<evidence type="ECO:0000313" key="10">
    <source>
        <dbReference type="EMBL" id="KAJ6223324.1"/>
    </source>
</evidence>
<feature type="repeat" description="WD" evidence="8">
    <location>
        <begin position="92"/>
        <end position="118"/>
    </location>
</feature>
<protein>
    <recommendedName>
        <fullName evidence="2">U3 small nucleolar RNA-associated protein 15 homolog</fullName>
    </recommendedName>
</protein>
<reference evidence="10" key="1">
    <citation type="submission" date="2022-12" db="EMBL/GenBank/DDBJ databases">
        <title>Genome assemblies of Blomia tropicalis.</title>
        <authorList>
            <person name="Cui Y."/>
        </authorList>
    </citation>
    <scope>NUCLEOTIDE SEQUENCE</scope>
    <source>
        <tissue evidence="10">Adult mites</tissue>
    </source>
</reference>
<feature type="repeat" description="WD" evidence="8">
    <location>
        <begin position="171"/>
        <end position="203"/>
    </location>
</feature>
<sequence>MLRFKSTNFSTLPAIIEPMSESAKFWKNNLQPAIVSKELNAINCIDINNVNEILTTSSIRISLYETFNLEVKRTFSSPNHTLLYNGTFRKDNAKIFASGAADGVVRIWDVKKSKPLRLMGSSEKSKKHNHTAAVHRVNFNGVNQLYSCGDDKSIKLWDITEDSVITTFGNEHSHQDYIRASATMENFSSIASGSYDQTVKIWDHRTPQNCTFQFNHGAPVESITCRDFMVISAGETSIKIFDVIAGKVIRTIEKIHHKTITNLYNHGNYILSTSIDGHLKVFDTNFYVASSFSYVPSQLLSCCFNGSLLAVGTVDGILSVNKIRQSKGEKANITKEKNDSMSDEFIFDSIPLEKDNSKWKKPDSSNTVIVKPISQTRFTLEKHDDLLRKFKYSSALDRVIRFHRDDKPELVVNLMQELIRRKGLKIALAGRLDGQLYRVIMFLCRNLSDPRFSRTLMDVGLALVEIYCDQINRSSAMQSMFRRLNQTLSSEIDNLTMMCQLSGQLQILINSQIK</sequence>
<evidence type="ECO:0000256" key="7">
    <source>
        <dbReference type="ARBA" id="ARBA00045437"/>
    </source>
</evidence>
<dbReference type="Proteomes" id="UP001142055">
    <property type="component" value="Chromosome 1"/>
</dbReference>
<evidence type="ECO:0000256" key="8">
    <source>
        <dbReference type="PROSITE-ProRule" id="PRU00221"/>
    </source>
</evidence>
<dbReference type="InterPro" id="IPR001680">
    <property type="entry name" value="WD40_rpt"/>
</dbReference>
<organism evidence="10 11">
    <name type="scientific">Blomia tropicalis</name>
    <name type="common">Mite</name>
    <dbReference type="NCBI Taxonomy" id="40697"/>
    <lineage>
        <taxon>Eukaryota</taxon>
        <taxon>Metazoa</taxon>
        <taxon>Ecdysozoa</taxon>
        <taxon>Arthropoda</taxon>
        <taxon>Chelicerata</taxon>
        <taxon>Arachnida</taxon>
        <taxon>Acari</taxon>
        <taxon>Acariformes</taxon>
        <taxon>Sarcoptiformes</taxon>
        <taxon>Astigmata</taxon>
        <taxon>Glycyphagoidea</taxon>
        <taxon>Echimyopodidae</taxon>
        <taxon>Blomia</taxon>
    </lineage>
</organism>